<name>A0A841TSE7_9BACL</name>
<dbReference type="InterPro" id="IPR036259">
    <property type="entry name" value="MFS_trans_sf"/>
</dbReference>
<keyword evidence="1" id="KW-0472">Membrane</keyword>
<organism evidence="2 3">
    <name type="scientific">Cohnella xylanilytica</name>
    <dbReference type="NCBI Taxonomy" id="557555"/>
    <lineage>
        <taxon>Bacteria</taxon>
        <taxon>Bacillati</taxon>
        <taxon>Bacillota</taxon>
        <taxon>Bacilli</taxon>
        <taxon>Bacillales</taxon>
        <taxon>Paenibacillaceae</taxon>
        <taxon>Cohnella</taxon>
    </lineage>
</organism>
<feature type="transmembrane region" description="Helical" evidence="1">
    <location>
        <begin position="102"/>
        <end position="126"/>
    </location>
</feature>
<comment type="caution">
    <text evidence="2">The sequence shown here is derived from an EMBL/GenBank/DDBJ whole genome shotgun (WGS) entry which is preliminary data.</text>
</comment>
<keyword evidence="1" id="KW-0812">Transmembrane</keyword>
<accession>A0A841TSE7</accession>
<dbReference type="AlphaFoldDB" id="A0A841TSE7"/>
<dbReference type="EMBL" id="JACJVR010000027">
    <property type="protein sequence ID" value="MBB6691347.1"/>
    <property type="molecule type" value="Genomic_DNA"/>
</dbReference>
<dbReference type="Proteomes" id="UP000553776">
    <property type="component" value="Unassembled WGS sequence"/>
</dbReference>
<dbReference type="RefSeq" id="WP_185135344.1">
    <property type="nucleotide sequence ID" value="NZ_BORM01000009.1"/>
</dbReference>
<dbReference type="InterPro" id="IPR023804">
    <property type="entry name" value="DUF3792_TM"/>
</dbReference>
<gene>
    <name evidence="2" type="ORF">H7B90_08065</name>
</gene>
<protein>
    <submittedName>
        <fullName evidence="2">TIGR04086 family membrane protein</fullName>
    </submittedName>
</protein>
<dbReference type="SUPFAM" id="SSF103473">
    <property type="entry name" value="MFS general substrate transporter"/>
    <property type="match status" value="1"/>
</dbReference>
<evidence type="ECO:0000313" key="3">
    <source>
        <dbReference type="Proteomes" id="UP000553776"/>
    </source>
</evidence>
<keyword evidence="3" id="KW-1185">Reference proteome</keyword>
<keyword evidence="1" id="KW-1133">Transmembrane helix</keyword>
<proteinExistence type="predicted"/>
<dbReference type="Pfam" id="PF12670">
    <property type="entry name" value="DUF3792"/>
    <property type="match status" value="1"/>
</dbReference>
<evidence type="ECO:0000256" key="1">
    <source>
        <dbReference type="SAM" id="Phobius"/>
    </source>
</evidence>
<feature type="transmembrane region" description="Helical" evidence="1">
    <location>
        <begin position="75"/>
        <end position="96"/>
    </location>
</feature>
<reference evidence="2 3" key="1">
    <citation type="submission" date="2020-08" db="EMBL/GenBank/DDBJ databases">
        <title>Cohnella phylogeny.</title>
        <authorList>
            <person name="Dunlap C."/>
        </authorList>
    </citation>
    <scope>NUCLEOTIDE SEQUENCE [LARGE SCALE GENOMIC DNA]</scope>
    <source>
        <strain evidence="2 3">DSM 25239</strain>
    </source>
</reference>
<sequence>MKPIEQVTGFRIASPMVSGILWSIIWLAAGTLLLSLLLYGTDMGEKDTTPWVFGIHGFASLCGGFVSGRRAGRKGWSIGLATGLLYALLVLLTSFLAHDIGWSVRILLMLGLTAVLGALGGMLGVNTGSSKPKGRR</sequence>
<feature type="transmembrane region" description="Helical" evidence="1">
    <location>
        <begin position="51"/>
        <end position="68"/>
    </location>
</feature>
<dbReference type="NCBIfam" id="TIGR04086">
    <property type="entry name" value="TIGR04086_membr"/>
    <property type="match status" value="1"/>
</dbReference>
<feature type="transmembrane region" description="Helical" evidence="1">
    <location>
        <begin position="20"/>
        <end position="39"/>
    </location>
</feature>
<evidence type="ECO:0000313" key="2">
    <source>
        <dbReference type="EMBL" id="MBB6691347.1"/>
    </source>
</evidence>